<dbReference type="InParanoid" id="A0A2P5HVV5"/>
<gene>
    <name evidence="2" type="ORF">DHEL01_v207273</name>
</gene>
<feature type="compositionally biased region" description="Low complexity" evidence="1">
    <location>
        <begin position="1153"/>
        <end position="1164"/>
    </location>
</feature>
<dbReference type="Proteomes" id="UP000094444">
    <property type="component" value="Unassembled WGS sequence"/>
</dbReference>
<evidence type="ECO:0000256" key="1">
    <source>
        <dbReference type="SAM" id="MobiDB-lite"/>
    </source>
</evidence>
<keyword evidence="3" id="KW-1185">Reference proteome</keyword>
<evidence type="ECO:0008006" key="4">
    <source>
        <dbReference type="Google" id="ProtNLM"/>
    </source>
</evidence>
<feature type="compositionally biased region" description="Acidic residues" evidence="1">
    <location>
        <begin position="1"/>
        <end position="15"/>
    </location>
</feature>
<proteinExistence type="predicted"/>
<accession>A0A2P5HVV5</accession>
<feature type="region of interest" description="Disordered" evidence="1">
    <location>
        <begin position="786"/>
        <end position="974"/>
    </location>
</feature>
<evidence type="ECO:0000313" key="3">
    <source>
        <dbReference type="Proteomes" id="UP000094444"/>
    </source>
</evidence>
<reference evidence="2" key="1">
    <citation type="submission" date="2017-09" db="EMBL/GenBank/DDBJ databases">
        <title>Polyketide synthases of a Diaporthe helianthi virulent isolate.</title>
        <authorList>
            <person name="Baroncelli R."/>
        </authorList>
    </citation>
    <scope>NUCLEOTIDE SEQUENCE [LARGE SCALE GENOMIC DNA]</scope>
    <source>
        <strain evidence="2">7/96</strain>
    </source>
</reference>
<feature type="compositionally biased region" description="Basic and acidic residues" evidence="1">
    <location>
        <begin position="803"/>
        <end position="830"/>
    </location>
</feature>
<evidence type="ECO:0000313" key="2">
    <source>
        <dbReference type="EMBL" id="POS74335.1"/>
    </source>
</evidence>
<dbReference type="EMBL" id="MAVT02000647">
    <property type="protein sequence ID" value="POS74335.1"/>
    <property type="molecule type" value="Genomic_DNA"/>
</dbReference>
<feature type="region of interest" description="Disordered" evidence="1">
    <location>
        <begin position="584"/>
        <end position="614"/>
    </location>
</feature>
<comment type="caution">
    <text evidence="2">The sequence shown here is derived from an EMBL/GenBank/DDBJ whole genome shotgun (WGS) entry which is preliminary data.</text>
</comment>
<dbReference type="OrthoDB" id="5237799at2759"/>
<protein>
    <recommendedName>
        <fullName evidence="4">Zn(2)-C6 fungal-type domain-containing protein</fullName>
    </recommendedName>
</protein>
<feature type="compositionally biased region" description="Low complexity" evidence="1">
    <location>
        <begin position="1082"/>
        <end position="1091"/>
    </location>
</feature>
<name>A0A2P5HVV5_DIAHE</name>
<organism evidence="2 3">
    <name type="scientific">Diaporthe helianthi</name>
    <dbReference type="NCBI Taxonomy" id="158607"/>
    <lineage>
        <taxon>Eukaryota</taxon>
        <taxon>Fungi</taxon>
        <taxon>Dikarya</taxon>
        <taxon>Ascomycota</taxon>
        <taxon>Pezizomycotina</taxon>
        <taxon>Sordariomycetes</taxon>
        <taxon>Sordariomycetidae</taxon>
        <taxon>Diaporthales</taxon>
        <taxon>Diaporthaceae</taxon>
        <taxon>Diaporthe</taxon>
    </lineage>
</organism>
<feature type="region of interest" description="Disordered" evidence="1">
    <location>
        <begin position="1"/>
        <end position="26"/>
    </location>
</feature>
<feature type="region of interest" description="Disordered" evidence="1">
    <location>
        <begin position="1130"/>
        <end position="1169"/>
    </location>
</feature>
<sequence length="1367" mass="147457">MLFDDDSDSSYDDDGPPLQPSNASVSAMKLRNAERIRPPARYNHDLEPIDPGRPSFVHPDPVFNMDRAHFVQWRTLELDEPSPGEALYNLWLEQGKPRDAYGKPVVPSSPSRGDVDITNSPGPIVAHLKRRQVSSVRTDLSQSVLDTVEQRDTFDEAFDSNLADFEDDDDDELQSNGGNVSHVAHDRLSPQIKDWPALSENVQWAIICDLAHDHQGGIADAVNLLSLNMAEVTEFVNLYLREKARWENRALQDDNAHSAHAFPQRDGPQDEDVQPVLEAEVDDIMRDLEPDNQDVADRATQLANDTEVGPQRLEQVRDIWQESDDELFPEPGNVVSNQRASQPGSQADEVQVFLEGYPPPVELVTDRFSREDIASGRAYLNFVGLQEYADRFSEWFGTGASFREIPGIFDENDDLIFPTEDTNTTLYNGNELGWEGPAPQPLEGPAEREWLMEALPQDAPRPERPDDLELQQFQLLAERINSNPIKPYGSGDMLLNQVPEDAPGGLNRVERDQIGPLAQLIADDEEKGVRADSNVTERSSKSFGQHRKNFVTPGELLKTSSAVPNSPYMPRSANGIICRFPGLGHVNDGGSNKPKSRPPSHSLPSHQPPPVLQPHHGIMQLAASAVPALSRPGFDSSQFTGTGQTTRGQLLFAGGASNRQERGMAKKNKRDAQVAIAQSEVQEAADSGRFSQNGIDAQGFPKCAPCFAGRARCDGGRPCSSCDSKSRRCKDVTKADLDKYPDRAERVIADQAKAVAKAARGEVEVIIRSPALTSNAAVPAVAVSAATATGDKRKHPTISRDTSLGKDDSDLDRYPSEKKDPKDSDYDQTTKKKRPKKGNTPAIKKQADTRGEPTNCTPTKRGSRGPYKKKPKDSAPKSNEPGDEAKSTPTPQPSGHAPSGSTAAAVKARKNPAKAPVAAKNKPSELSQNVDEVDRSRAGAGRRAAAGMTNIRPVPVEKRSESHSVPDPSSSYPSLSGAEGARYLDIPFAPVGTRSRVTPIPVPIAGLPGAYPLQGAYAMPGIPSNVMLSRRHTIAAENNHLSGTEFPSTPSSMHDLTGEGMSVVPQIGRPGLGGSPGPTDLSPTSQSTGSGTTVSMDFVGMPFSPTQGSPAYSHRSHQSMPGRIPQGSPGFSPGFQAGMVSLGSPTVPQRRLSGSSHNNGAHGSDTGVTSPMMAAAPSFALAPGVLSPYGMFTDPRPIPRPVSRLQAGYGYQGPQQSVPPLTASGMYRDHQGEGMRSGSRGVSASPSHRQHTASPRPPMRMADASSNFGQQPARKRPRASGDSLAPPGEAQSWQELARAQWANETEAHEPESPKPSVKPLFGGDASFEVSFSSFSPLRIQEQTDPAVKQTSKARTARPPSASPSKKR</sequence>
<feature type="compositionally biased region" description="Basic residues" evidence="1">
    <location>
        <begin position="861"/>
        <end position="871"/>
    </location>
</feature>
<feature type="region of interest" description="Disordered" evidence="1">
    <location>
        <begin position="101"/>
        <end position="120"/>
    </location>
</feature>
<feature type="region of interest" description="Disordered" evidence="1">
    <location>
        <begin position="1201"/>
        <end position="1367"/>
    </location>
</feature>
<feature type="compositionally biased region" description="Basic and acidic residues" evidence="1">
    <location>
        <begin position="955"/>
        <end position="964"/>
    </location>
</feature>
<feature type="compositionally biased region" description="Low complexity" evidence="1">
    <location>
        <begin position="938"/>
        <end position="947"/>
    </location>
</feature>
<feature type="compositionally biased region" description="Low complexity" evidence="1">
    <location>
        <begin position="965"/>
        <end position="974"/>
    </location>
</feature>
<feature type="region of interest" description="Disordered" evidence="1">
    <location>
        <begin position="1069"/>
        <end position="1091"/>
    </location>
</feature>
<feature type="compositionally biased region" description="Polar residues" evidence="1">
    <location>
        <begin position="1329"/>
        <end position="1353"/>
    </location>
</feature>